<keyword evidence="4" id="KW-0460">Magnesium</keyword>
<gene>
    <name evidence="6" type="ORF">MONBRDRAFT_31688</name>
</gene>
<dbReference type="GO" id="GO:0000287">
    <property type="term" value="F:magnesium ion binding"/>
    <property type="evidence" value="ECO:0000318"/>
    <property type="project" value="GO_Central"/>
</dbReference>
<feature type="domain" description="EF-hand" evidence="5">
    <location>
        <begin position="151"/>
        <end position="186"/>
    </location>
</feature>
<dbReference type="InterPro" id="IPR002048">
    <property type="entry name" value="EF_hand_dom"/>
</dbReference>
<accession>A9UV70</accession>
<protein>
    <recommendedName>
        <fullName evidence="5">EF-hand domain-containing protein</fullName>
    </recommendedName>
</protein>
<dbReference type="Proteomes" id="UP000001357">
    <property type="component" value="Unassembled WGS sequence"/>
</dbReference>
<dbReference type="PANTHER" id="PTHR45791">
    <property type="entry name" value="CALCIUM AND INTEGRIN BINDING FAMILY MEMBER 2"/>
    <property type="match status" value="1"/>
</dbReference>
<dbReference type="SMART" id="SM00054">
    <property type="entry name" value="EFh"/>
    <property type="match status" value="2"/>
</dbReference>
<keyword evidence="7" id="KW-1185">Reference proteome</keyword>
<proteinExistence type="predicted"/>
<keyword evidence="1" id="KW-0479">Metal-binding</keyword>
<dbReference type="GeneID" id="5889326"/>
<dbReference type="eggNOG" id="KOG0038">
    <property type="taxonomic scope" value="Eukaryota"/>
</dbReference>
<dbReference type="PROSITE" id="PS50222">
    <property type="entry name" value="EF_HAND_2"/>
    <property type="match status" value="1"/>
</dbReference>
<dbReference type="GO" id="GO:0005509">
    <property type="term" value="F:calcium ion binding"/>
    <property type="evidence" value="ECO:0000318"/>
    <property type="project" value="GO_Central"/>
</dbReference>
<dbReference type="InterPro" id="IPR018247">
    <property type="entry name" value="EF_Hand_1_Ca_BS"/>
</dbReference>
<evidence type="ECO:0000313" key="6">
    <source>
        <dbReference type="EMBL" id="EDQ90843.1"/>
    </source>
</evidence>
<dbReference type="PROSITE" id="PS00018">
    <property type="entry name" value="EF_HAND_1"/>
    <property type="match status" value="1"/>
</dbReference>
<dbReference type="FunFam" id="1.10.238.10:FF:000079">
    <property type="entry name" value="Calcium and integrin-binding family member 2"/>
    <property type="match status" value="1"/>
</dbReference>
<evidence type="ECO:0000256" key="4">
    <source>
        <dbReference type="ARBA" id="ARBA00022842"/>
    </source>
</evidence>
<evidence type="ECO:0000313" key="7">
    <source>
        <dbReference type="Proteomes" id="UP000001357"/>
    </source>
</evidence>
<evidence type="ECO:0000256" key="1">
    <source>
        <dbReference type="ARBA" id="ARBA00022723"/>
    </source>
</evidence>
<dbReference type="STRING" id="81824.A9UV70"/>
<evidence type="ECO:0000256" key="2">
    <source>
        <dbReference type="ARBA" id="ARBA00022737"/>
    </source>
</evidence>
<organism evidence="6 7">
    <name type="scientific">Monosiga brevicollis</name>
    <name type="common">Choanoflagellate</name>
    <dbReference type="NCBI Taxonomy" id="81824"/>
    <lineage>
        <taxon>Eukaryota</taxon>
        <taxon>Choanoflagellata</taxon>
        <taxon>Craspedida</taxon>
        <taxon>Salpingoecidae</taxon>
        <taxon>Monosiga</taxon>
    </lineage>
</organism>
<reference evidence="6 7" key="1">
    <citation type="journal article" date="2008" name="Nature">
        <title>The genome of the choanoflagellate Monosiga brevicollis and the origin of metazoans.</title>
        <authorList>
            <consortium name="JGI Sequencing"/>
            <person name="King N."/>
            <person name="Westbrook M.J."/>
            <person name="Young S.L."/>
            <person name="Kuo A."/>
            <person name="Abedin M."/>
            <person name="Chapman J."/>
            <person name="Fairclough S."/>
            <person name="Hellsten U."/>
            <person name="Isogai Y."/>
            <person name="Letunic I."/>
            <person name="Marr M."/>
            <person name="Pincus D."/>
            <person name="Putnam N."/>
            <person name="Rokas A."/>
            <person name="Wright K.J."/>
            <person name="Zuzow R."/>
            <person name="Dirks W."/>
            <person name="Good M."/>
            <person name="Goodstein D."/>
            <person name="Lemons D."/>
            <person name="Li W."/>
            <person name="Lyons J.B."/>
            <person name="Morris A."/>
            <person name="Nichols S."/>
            <person name="Richter D.J."/>
            <person name="Salamov A."/>
            <person name="Bork P."/>
            <person name="Lim W.A."/>
            <person name="Manning G."/>
            <person name="Miller W.T."/>
            <person name="McGinnis W."/>
            <person name="Shapiro H."/>
            <person name="Tjian R."/>
            <person name="Grigoriev I.V."/>
            <person name="Rokhsar D."/>
        </authorList>
    </citation>
    <scope>NUCLEOTIDE SEQUENCE [LARGE SCALE GENOMIC DNA]</scope>
    <source>
        <strain evidence="7">MX1 / ATCC 50154</strain>
    </source>
</reference>
<dbReference type="RefSeq" id="XP_001744140.1">
    <property type="nucleotide sequence ID" value="XM_001744088.1"/>
</dbReference>
<dbReference type="InterPro" id="IPR051433">
    <property type="entry name" value="CIBP"/>
</dbReference>
<evidence type="ECO:0000256" key="3">
    <source>
        <dbReference type="ARBA" id="ARBA00022837"/>
    </source>
</evidence>
<dbReference type="OMA" id="IEFQHVI"/>
<dbReference type="Pfam" id="PF13499">
    <property type="entry name" value="EF-hand_7"/>
    <property type="match status" value="1"/>
</dbReference>
<name>A9UV70_MONBE</name>
<dbReference type="PANTHER" id="PTHR45791:SF1">
    <property type="entry name" value="CALCIUM AND INTEGRIN BINDING FAMILY MEMBER 1"/>
    <property type="match status" value="1"/>
</dbReference>
<evidence type="ECO:0000259" key="5">
    <source>
        <dbReference type="PROSITE" id="PS50222"/>
    </source>
</evidence>
<keyword evidence="3" id="KW-0106">Calcium</keyword>
<dbReference type="CDD" id="cd00051">
    <property type="entry name" value="EFh"/>
    <property type="match status" value="1"/>
</dbReference>
<dbReference type="KEGG" id="mbr:MONBRDRAFT_31688"/>
<dbReference type="SUPFAM" id="SSF47473">
    <property type="entry name" value="EF-hand"/>
    <property type="match status" value="1"/>
</dbReference>
<dbReference type="InParanoid" id="A9UV70"/>
<keyword evidence="2" id="KW-0677">Repeat</keyword>
<sequence length="195" mass="22539">MGGAYSKISEQDLDLYQKCTFFTRNEIIAVHKLWIELNAKAGNNKAESLSHTAICEWEGLHANPFRKRICQVFSKDMDATEMGFVDFLDMLSVFSEAAPREVKAEYAFRIYDYDNDLFLGQRDLKHVLQKLTAYDQAKTVGAKNNAWTKVDVDDIVRNVIEEADVDGDQRISLIEFQHVISRSPDFVRTFQIRFR</sequence>
<dbReference type="Gene3D" id="1.10.238.10">
    <property type="entry name" value="EF-hand"/>
    <property type="match status" value="2"/>
</dbReference>
<dbReference type="EMBL" id="CH991546">
    <property type="protein sequence ID" value="EDQ90843.1"/>
    <property type="molecule type" value="Genomic_DNA"/>
</dbReference>
<dbReference type="InterPro" id="IPR011992">
    <property type="entry name" value="EF-hand-dom_pair"/>
</dbReference>
<dbReference type="AlphaFoldDB" id="A9UV70"/>